<gene>
    <name evidence="2" type="ORF">BaRGS_00004130</name>
</gene>
<organism evidence="2 3">
    <name type="scientific">Batillaria attramentaria</name>
    <dbReference type="NCBI Taxonomy" id="370345"/>
    <lineage>
        <taxon>Eukaryota</taxon>
        <taxon>Metazoa</taxon>
        <taxon>Spiralia</taxon>
        <taxon>Lophotrochozoa</taxon>
        <taxon>Mollusca</taxon>
        <taxon>Gastropoda</taxon>
        <taxon>Caenogastropoda</taxon>
        <taxon>Sorbeoconcha</taxon>
        <taxon>Cerithioidea</taxon>
        <taxon>Batillariidae</taxon>
        <taxon>Batillaria</taxon>
    </lineage>
</organism>
<feature type="transmembrane region" description="Helical" evidence="1">
    <location>
        <begin position="31"/>
        <end position="51"/>
    </location>
</feature>
<protein>
    <submittedName>
        <fullName evidence="2">Uncharacterized protein</fullName>
    </submittedName>
</protein>
<evidence type="ECO:0000313" key="3">
    <source>
        <dbReference type="Proteomes" id="UP001519460"/>
    </source>
</evidence>
<evidence type="ECO:0000313" key="2">
    <source>
        <dbReference type="EMBL" id="KAK7504644.1"/>
    </source>
</evidence>
<keyword evidence="1" id="KW-0812">Transmembrane</keyword>
<dbReference type="AlphaFoldDB" id="A0ABD0LYV4"/>
<evidence type="ECO:0000256" key="1">
    <source>
        <dbReference type="SAM" id="Phobius"/>
    </source>
</evidence>
<name>A0ABD0LYV4_9CAEN</name>
<accession>A0ABD0LYV4</accession>
<keyword evidence="1" id="KW-0472">Membrane</keyword>
<sequence>MSSLYSSNSLTTWASFPVWYSVRTFQHATRVLLFGFRASTFWLAASGWVWLTAIIRPVSWRASSPLPLNGNALVLVSVTGDFLRCRVVSPTPNLPPFIRA</sequence>
<proteinExistence type="predicted"/>
<reference evidence="2 3" key="1">
    <citation type="journal article" date="2023" name="Sci. Data">
        <title>Genome assembly of the Korean intertidal mud-creeper Batillaria attramentaria.</title>
        <authorList>
            <person name="Patra A.K."/>
            <person name="Ho P.T."/>
            <person name="Jun S."/>
            <person name="Lee S.J."/>
            <person name="Kim Y."/>
            <person name="Won Y.J."/>
        </authorList>
    </citation>
    <scope>NUCLEOTIDE SEQUENCE [LARGE SCALE GENOMIC DNA]</scope>
    <source>
        <strain evidence="2">Wonlab-2016</strain>
    </source>
</reference>
<dbReference type="Proteomes" id="UP001519460">
    <property type="component" value="Unassembled WGS sequence"/>
</dbReference>
<keyword evidence="1" id="KW-1133">Transmembrane helix</keyword>
<keyword evidence="3" id="KW-1185">Reference proteome</keyword>
<dbReference type="EMBL" id="JACVVK020000014">
    <property type="protein sequence ID" value="KAK7504644.1"/>
    <property type="molecule type" value="Genomic_DNA"/>
</dbReference>
<comment type="caution">
    <text evidence="2">The sequence shown here is derived from an EMBL/GenBank/DDBJ whole genome shotgun (WGS) entry which is preliminary data.</text>
</comment>